<name>A0A9P6FLD0_9FUNG</name>
<feature type="region of interest" description="Disordered" evidence="1">
    <location>
        <begin position="41"/>
        <end position="220"/>
    </location>
</feature>
<dbReference type="AlphaFoldDB" id="A0A9P6FLD0"/>
<evidence type="ECO:0000256" key="1">
    <source>
        <dbReference type="SAM" id="MobiDB-lite"/>
    </source>
</evidence>
<sequence length="389" mass="41898">MDDIMDELSGTTPDTPQPTQSSSNEFADLSLAFELSRQLERGAASTATSFSNSGSIATTSSTSTSATTSSISVGTSKVGRLEQNSAFKDNTFLRSQQQVRTTMPAPRPNTTSNVSTSSTATNNLSTIAATFSRSQGQTSWIDDRSESTEDSDEELTPHKRHRQKQLSLGGSSSNSQSASRSQGQVQQDQHPSENQSGTSSKVASPRQSVDPKKPTRPNYETVIDRMKDRHRAVIVGNAAAAASAAAAREEYLEEFMDEYGRSHPMPQQMPMGYGVPYALESPMMYTVDDYLLQQQQQLQLQLQQQQQQQQQQQLLYTQALAAQSMAGAIPSIQYAQVNGAMLPNYAYSPPPPAPMSLFNPAAMGTSGGNLVGASLFAQAHAHAQAQALA</sequence>
<accession>A0A9P6FLD0</accession>
<evidence type="ECO:0000313" key="2">
    <source>
        <dbReference type="EMBL" id="KAF9573467.1"/>
    </source>
</evidence>
<protein>
    <submittedName>
        <fullName evidence="2">Uncharacterized protein</fullName>
    </submittedName>
</protein>
<feature type="compositionally biased region" description="Low complexity" evidence="1">
    <location>
        <begin position="109"/>
        <end position="130"/>
    </location>
</feature>
<reference evidence="2" key="1">
    <citation type="journal article" date="2020" name="Fungal Divers.">
        <title>Resolving the Mortierellaceae phylogeny through synthesis of multi-gene phylogenetics and phylogenomics.</title>
        <authorList>
            <person name="Vandepol N."/>
            <person name="Liber J."/>
            <person name="Desiro A."/>
            <person name="Na H."/>
            <person name="Kennedy M."/>
            <person name="Barry K."/>
            <person name="Grigoriev I.V."/>
            <person name="Miller A.N."/>
            <person name="O'Donnell K."/>
            <person name="Stajich J.E."/>
            <person name="Bonito G."/>
        </authorList>
    </citation>
    <scope>NUCLEOTIDE SEQUENCE</scope>
    <source>
        <strain evidence="2">KOD1015</strain>
    </source>
</reference>
<keyword evidence="3" id="KW-1185">Reference proteome</keyword>
<dbReference type="EMBL" id="JAABOA010005799">
    <property type="protein sequence ID" value="KAF9573467.1"/>
    <property type="molecule type" value="Genomic_DNA"/>
</dbReference>
<feature type="compositionally biased region" description="Low complexity" evidence="1">
    <location>
        <begin position="165"/>
        <end position="184"/>
    </location>
</feature>
<feature type="region of interest" description="Disordered" evidence="1">
    <location>
        <begin position="1"/>
        <end position="29"/>
    </location>
</feature>
<gene>
    <name evidence="2" type="ORF">BGW38_008423</name>
</gene>
<organism evidence="2 3">
    <name type="scientific">Lunasporangiospora selenospora</name>
    <dbReference type="NCBI Taxonomy" id="979761"/>
    <lineage>
        <taxon>Eukaryota</taxon>
        <taxon>Fungi</taxon>
        <taxon>Fungi incertae sedis</taxon>
        <taxon>Mucoromycota</taxon>
        <taxon>Mortierellomycotina</taxon>
        <taxon>Mortierellomycetes</taxon>
        <taxon>Mortierellales</taxon>
        <taxon>Mortierellaceae</taxon>
        <taxon>Lunasporangiospora</taxon>
    </lineage>
</organism>
<feature type="compositionally biased region" description="Polar residues" evidence="1">
    <location>
        <begin position="185"/>
        <end position="207"/>
    </location>
</feature>
<feature type="compositionally biased region" description="Low complexity" evidence="1">
    <location>
        <begin position="9"/>
        <end position="23"/>
    </location>
</feature>
<evidence type="ECO:0000313" key="3">
    <source>
        <dbReference type="Proteomes" id="UP000780801"/>
    </source>
</evidence>
<feature type="compositionally biased region" description="Low complexity" evidence="1">
    <location>
        <begin position="49"/>
        <end position="76"/>
    </location>
</feature>
<dbReference type="OrthoDB" id="2450037at2759"/>
<feature type="compositionally biased region" description="Polar residues" evidence="1">
    <location>
        <begin position="82"/>
        <end position="101"/>
    </location>
</feature>
<comment type="caution">
    <text evidence="2">The sequence shown here is derived from an EMBL/GenBank/DDBJ whole genome shotgun (WGS) entry which is preliminary data.</text>
</comment>
<proteinExistence type="predicted"/>
<feature type="compositionally biased region" description="Polar residues" evidence="1">
    <location>
        <begin position="131"/>
        <end position="140"/>
    </location>
</feature>
<feature type="non-terminal residue" evidence="2">
    <location>
        <position position="1"/>
    </location>
</feature>
<dbReference type="Proteomes" id="UP000780801">
    <property type="component" value="Unassembled WGS sequence"/>
</dbReference>